<dbReference type="NCBIfam" id="TIGR02254">
    <property type="entry name" value="YjjG_YfnB"/>
    <property type="match status" value="1"/>
</dbReference>
<dbReference type="NCBIfam" id="TIGR01549">
    <property type="entry name" value="HAD-SF-IA-v1"/>
    <property type="match status" value="1"/>
</dbReference>
<dbReference type="CDD" id="cd04305">
    <property type="entry name" value="HAD_Neu5Ac-Pase_like"/>
    <property type="match status" value="1"/>
</dbReference>
<dbReference type="PANTHER" id="PTHR47478">
    <property type="match status" value="1"/>
</dbReference>
<reference evidence="2" key="1">
    <citation type="submission" date="2015-07" db="EMBL/GenBank/DDBJ databases">
        <authorList>
            <consortium name="Consortium for Microbial Forensics and Genomics (microFORGE)"/>
            <person name="Knight B.M."/>
            <person name="Roberts D.P."/>
            <person name="Lin D."/>
            <person name="Hari K."/>
            <person name="Fletcher J."/>
            <person name="Melcher U."/>
            <person name="Blagden T."/>
            <person name="Winegar R.A."/>
        </authorList>
    </citation>
    <scope>NUCLEOTIDE SEQUENCE [LARGE SCALE GENOMIC DNA]</scope>
    <source>
        <strain evidence="2">DSM 23493</strain>
    </source>
</reference>
<dbReference type="InterPro" id="IPR011951">
    <property type="entry name" value="HAD-SF_hydro_IA_YjjG/PynA"/>
</dbReference>
<dbReference type="Gene3D" id="3.40.50.1000">
    <property type="entry name" value="HAD superfamily/HAD-like"/>
    <property type="match status" value="1"/>
</dbReference>
<dbReference type="Proteomes" id="UP000037326">
    <property type="component" value="Unassembled WGS sequence"/>
</dbReference>
<dbReference type="RefSeq" id="WP_049664506.1">
    <property type="nucleotide sequence ID" value="NZ_LFXJ01000005.1"/>
</dbReference>
<dbReference type="SFLD" id="SFLDG01135">
    <property type="entry name" value="C1.5.6:_HAD__Beta-PGM__Phospha"/>
    <property type="match status" value="1"/>
</dbReference>
<comment type="caution">
    <text evidence="1">The sequence shown here is derived from an EMBL/GenBank/DDBJ whole genome shotgun (WGS) entry which is preliminary data.</text>
</comment>
<dbReference type="InterPro" id="IPR023214">
    <property type="entry name" value="HAD_sf"/>
</dbReference>
<dbReference type="OrthoDB" id="9802350at2"/>
<dbReference type="InterPro" id="IPR006439">
    <property type="entry name" value="HAD-SF_hydro_IA"/>
</dbReference>
<sequence>MTKYETLLFDVDDTLLDFDLAEDAALDRLFKQENIAATPTMIARYKEINESMWRAFERGEVSKDELHNTRFSIALKEFGLDVDGEYFEAIFQKYLKEAHHYVDGAYEVIEQLADHYELYVVSNGKTITQNKRLEDANLAHFFNEIFISEQTGYQKPMPAFFDYVFERIDNINKDKTLIIGDSLTSDVKGGLQAGIDTCWFNIRNIENASDIQPHFEIKKLHDLHLLLDNKVTIL</sequence>
<dbReference type="PATRIC" id="fig|582475.4.peg.672"/>
<dbReference type="AlphaFoldDB" id="A0A0K9FC07"/>
<dbReference type="SFLD" id="SFLDG01129">
    <property type="entry name" value="C1.5:_HAD__Beta-PGM__Phosphata"/>
    <property type="match status" value="1"/>
</dbReference>
<organism evidence="1 2">
    <name type="scientific">Lysinibacillus xylanilyticus</name>
    <dbReference type="NCBI Taxonomy" id="582475"/>
    <lineage>
        <taxon>Bacteria</taxon>
        <taxon>Bacillati</taxon>
        <taxon>Bacillota</taxon>
        <taxon>Bacilli</taxon>
        <taxon>Bacillales</taxon>
        <taxon>Bacillaceae</taxon>
        <taxon>Lysinibacillus</taxon>
    </lineage>
</organism>
<dbReference type="InterPro" id="IPR036412">
    <property type="entry name" value="HAD-like_sf"/>
</dbReference>
<dbReference type="InterPro" id="IPR052550">
    <property type="entry name" value="Pyrimidine_5'-ntase_YjjG"/>
</dbReference>
<accession>A0A0K9FC07</accession>
<keyword evidence="1" id="KW-0378">Hydrolase</keyword>
<dbReference type="PANTHER" id="PTHR47478:SF1">
    <property type="entry name" value="PYRIMIDINE 5'-NUCLEOTIDASE YJJG"/>
    <property type="match status" value="1"/>
</dbReference>
<evidence type="ECO:0000313" key="1">
    <source>
        <dbReference type="EMBL" id="KMY31763.1"/>
    </source>
</evidence>
<dbReference type="GO" id="GO:0008253">
    <property type="term" value="F:5'-nucleotidase activity"/>
    <property type="evidence" value="ECO:0007669"/>
    <property type="project" value="InterPro"/>
</dbReference>
<dbReference type="SUPFAM" id="SSF56784">
    <property type="entry name" value="HAD-like"/>
    <property type="match status" value="1"/>
</dbReference>
<name>A0A0K9FC07_9BACI</name>
<dbReference type="EMBL" id="LFXJ01000005">
    <property type="protein sequence ID" value="KMY31763.1"/>
    <property type="molecule type" value="Genomic_DNA"/>
</dbReference>
<proteinExistence type="predicted"/>
<evidence type="ECO:0000313" key="2">
    <source>
        <dbReference type="Proteomes" id="UP000037326"/>
    </source>
</evidence>
<protein>
    <submittedName>
        <fullName evidence="1">HAD family hydrolase</fullName>
    </submittedName>
</protein>
<dbReference type="SFLD" id="SFLDS00003">
    <property type="entry name" value="Haloacid_Dehalogenase"/>
    <property type="match status" value="1"/>
</dbReference>
<dbReference type="Gene3D" id="1.10.150.240">
    <property type="entry name" value="Putative phosphatase, domain 2"/>
    <property type="match status" value="1"/>
</dbReference>
<dbReference type="GeneID" id="96597852"/>
<dbReference type="InterPro" id="IPR041492">
    <property type="entry name" value="HAD_2"/>
</dbReference>
<dbReference type="InterPro" id="IPR023198">
    <property type="entry name" value="PGP-like_dom2"/>
</dbReference>
<gene>
    <name evidence="1" type="ORF">ACZ11_06075</name>
</gene>
<dbReference type="Pfam" id="PF13419">
    <property type="entry name" value="HAD_2"/>
    <property type="match status" value="1"/>
</dbReference>